<comment type="caution">
    <text evidence="3">The sequence shown here is derived from an EMBL/GenBank/DDBJ whole genome shotgun (WGS) entry which is preliminary data.</text>
</comment>
<keyword evidence="4" id="KW-1185">Reference proteome</keyword>
<evidence type="ECO:0000256" key="1">
    <source>
        <dbReference type="SAM" id="Phobius"/>
    </source>
</evidence>
<name>A0A5M8FLW3_9GAMM</name>
<organism evidence="3 4">
    <name type="scientific">Thiohalocapsa marina</name>
    <dbReference type="NCBI Taxonomy" id="424902"/>
    <lineage>
        <taxon>Bacteria</taxon>
        <taxon>Pseudomonadati</taxon>
        <taxon>Pseudomonadota</taxon>
        <taxon>Gammaproteobacteria</taxon>
        <taxon>Chromatiales</taxon>
        <taxon>Chromatiaceae</taxon>
        <taxon>Thiohalocapsa</taxon>
    </lineage>
</organism>
<evidence type="ECO:0000259" key="2">
    <source>
        <dbReference type="Pfam" id="PF13400"/>
    </source>
</evidence>
<keyword evidence="1" id="KW-0472">Membrane</keyword>
<dbReference type="EMBL" id="VWXX01000016">
    <property type="protein sequence ID" value="KAA6184706.1"/>
    <property type="molecule type" value="Genomic_DNA"/>
</dbReference>
<dbReference type="RefSeq" id="WP_150093470.1">
    <property type="nucleotide sequence ID" value="NZ_JBFUOH010000119.1"/>
</dbReference>
<feature type="domain" description="Putative Flp pilus-assembly TadG-like N-terminal" evidence="2">
    <location>
        <begin position="12"/>
        <end position="58"/>
    </location>
</feature>
<evidence type="ECO:0000313" key="4">
    <source>
        <dbReference type="Proteomes" id="UP000322981"/>
    </source>
</evidence>
<dbReference type="Proteomes" id="UP000322981">
    <property type="component" value="Unassembled WGS sequence"/>
</dbReference>
<reference evidence="3 4" key="1">
    <citation type="submission" date="2019-09" db="EMBL/GenBank/DDBJ databases">
        <title>Whole-genome sequence of the purple sulfur bacterium Thiohalocapsa marina DSM 19078.</title>
        <authorList>
            <person name="Kyndt J.A."/>
            <person name="Meyer T.E."/>
        </authorList>
    </citation>
    <scope>NUCLEOTIDE SEQUENCE [LARGE SCALE GENOMIC DNA]</scope>
    <source>
        <strain evidence="3 4">DSM 19078</strain>
    </source>
</reference>
<dbReference type="InterPro" id="IPR028087">
    <property type="entry name" value="Tad_N"/>
</dbReference>
<accession>A0A5M8FLW3</accession>
<protein>
    <recommendedName>
        <fullName evidence="2">Putative Flp pilus-assembly TadG-like N-terminal domain-containing protein</fullName>
    </recommendedName>
</protein>
<gene>
    <name evidence="3" type="ORF">F2Q65_11435</name>
</gene>
<evidence type="ECO:0000313" key="3">
    <source>
        <dbReference type="EMBL" id="KAA6184706.1"/>
    </source>
</evidence>
<dbReference type="Pfam" id="PF13400">
    <property type="entry name" value="Tad"/>
    <property type="match status" value="1"/>
</dbReference>
<keyword evidence="1" id="KW-1133">Transmembrane helix</keyword>
<proteinExistence type="predicted"/>
<dbReference type="AlphaFoldDB" id="A0A5M8FLW3"/>
<sequence>MFSRKPNKTGRGSIFLLVLIAIPALLGIAAMAFDEGYKRVLQTQLQTALDAAALAAAREMGSIYYAMGLAADLDSNQVSDVQQVAMGVASENTVAGQGLILSNDDVELTHWNFDENYPVNAVRVSSAFPNARTLLSSLLGSRWPQQYSIDAELHSMAALTPASEFTPGLPFAIGADWFEGNDCGDAISWGGGGCAAWTTFSPQNVNANDLQEIMECLMDFPPQECMPSTALDGRELEFTNGGIAAALSDLEELFEAMRVRNDDIRDFDDDPDTWTVDVLIADFDCSTPNQLSQVVGYTTVTIEGVTTIGGGSLDATVDCEIKTQPNDHGGGGFGTVLGDLPRLVTE</sequence>
<keyword evidence="1" id="KW-0812">Transmembrane</keyword>
<feature type="transmembrane region" description="Helical" evidence="1">
    <location>
        <begin position="12"/>
        <end position="33"/>
    </location>
</feature>